<dbReference type="InterPro" id="IPR000073">
    <property type="entry name" value="AB_hydrolase_1"/>
</dbReference>
<dbReference type="InParanoid" id="A0A316VWQ9"/>
<organism evidence="4 5">
    <name type="scientific">Ceraceosorus guamensis</name>
    <dbReference type="NCBI Taxonomy" id="1522189"/>
    <lineage>
        <taxon>Eukaryota</taxon>
        <taxon>Fungi</taxon>
        <taxon>Dikarya</taxon>
        <taxon>Basidiomycota</taxon>
        <taxon>Ustilaginomycotina</taxon>
        <taxon>Exobasidiomycetes</taxon>
        <taxon>Ceraceosorales</taxon>
        <taxon>Ceraceosoraceae</taxon>
        <taxon>Ceraceosorus</taxon>
    </lineage>
</organism>
<keyword evidence="1 4" id="KW-0378">Hydrolase</keyword>
<dbReference type="Gene3D" id="3.40.50.1820">
    <property type="entry name" value="alpha/beta hydrolase"/>
    <property type="match status" value="1"/>
</dbReference>
<feature type="signal peptide" evidence="2">
    <location>
        <begin position="1"/>
        <end position="22"/>
    </location>
</feature>
<name>A0A316VWQ9_9BASI</name>
<proteinExistence type="predicted"/>
<dbReference type="InterPro" id="IPR050266">
    <property type="entry name" value="AB_hydrolase_sf"/>
</dbReference>
<dbReference type="Pfam" id="PF12697">
    <property type="entry name" value="Abhydrolase_6"/>
    <property type="match status" value="1"/>
</dbReference>
<dbReference type="EMBL" id="KZ819404">
    <property type="protein sequence ID" value="PWN40883.1"/>
    <property type="molecule type" value="Genomic_DNA"/>
</dbReference>
<dbReference type="GO" id="GO:0016020">
    <property type="term" value="C:membrane"/>
    <property type="evidence" value="ECO:0007669"/>
    <property type="project" value="TreeGrafter"/>
</dbReference>
<dbReference type="GeneID" id="37036297"/>
<gene>
    <name evidence="4" type="ORF">IE81DRAFT_325145</name>
</gene>
<evidence type="ECO:0000256" key="1">
    <source>
        <dbReference type="ARBA" id="ARBA00022801"/>
    </source>
</evidence>
<dbReference type="SUPFAM" id="SSF53474">
    <property type="entry name" value="alpha/beta-Hydrolases"/>
    <property type="match status" value="1"/>
</dbReference>
<keyword evidence="2" id="KW-0732">Signal</keyword>
<accession>A0A316VWQ9</accession>
<dbReference type="AlphaFoldDB" id="A0A316VWQ9"/>
<keyword evidence="5" id="KW-1185">Reference proteome</keyword>
<dbReference type="Proteomes" id="UP000245783">
    <property type="component" value="Unassembled WGS sequence"/>
</dbReference>
<sequence>MLARSLALLPLAWTLGASLANAAVIAPGPGNGTSSGEAISTPELTDASKAGPLGLDNINCQDLTINAKISAQNVDFINVDDNYSNASYVTDTLLAFTQRQKNWTAAHMPGTKHTNNATYRIAAHYCEPKRGAVANSSLLVATHGIGFDSSYWNYSYKKSYSFVRHAASHGYSSLIYDRLGTGESETPSKGGFSTVQAPTEVAILTQILTQAKNSNNIGGKKHARIVAIGHSYGSAQSQAVTATSPDLIDGVVLTGFSTATQFTATFILSGAYTQANSVSELSLKDKSGIWLASASKVSNVQNFIDPSNADSASIDLARKTEQPVTLGAYASLASIAAPASNFTKPVLVLNGDHDLPFCGADCQSQSPAIPDGVKMLYPAASNFTSEIIPLTGHGIVPHRTGPESHEITLQWIIDNKL</sequence>
<dbReference type="GO" id="GO:0016787">
    <property type="term" value="F:hydrolase activity"/>
    <property type="evidence" value="ECO:0007669"/>
    <property type="project" value="UniProtKB-KW"/>
</dbReference>
<feature type="domain" description="AB hydrolase-1" evidence="3">
    <location>
        <begin position="140"/>
        <end position="399"/>
    </location>
</feature>
<reference evidence="4 5" key="1">
    <citation type="journal article" date="2018" name="Mol. Biol. Evol.">
        <title>Broad Genomic Sampling Reveals a Smut Pathogenic Ancestry of the Fungal Clade Ustilaginomycotina.</title>
        <authorList>
            <person name="Kijpornyongpan T."/>
            <person name="Mondo S.J."/>
            <person name="Barry K."/>
            <person name="Sandor L."/>
            <person name="Lee J."/>
            <person name="Lipzen A."/>
            <person name="Pangilinan J."/>
            <person name="LaButti K."/>
            <person name="Hainaut M."/>
            <person name="Henrissat B."/>
            <person name="Grigoriev I.V."/>
            <person name="Spatafora J.W."/>
            <person name="Aime M.C."/>
        </authorList>
    </citation>
    <scope>NUCLEOTIDE SEQUENCE [LARGE SCALE GENOMIC DNA]</scope>
    <source>
        <strain evidence="4 5">MCA 4658</strain>
    </source>
</reference>
<protein>
    <submittedName>
        <fullName evidence="4">Alpha/beta-hydrolase</fullName>
    </submittedName>
</protein>
<dbReference type="OrthoDB" id="1743579at2759"/>
<dbReference type="PANTHER" id="PTHR43798">
    <property type="entry name" value="MONOACYLGLYCEROL LIPASE"/>
    <property type="match status" value="1"/>
</dbReference>
<dbReference type="InterPro" id="IPR029058">
    <property type="entry name" value="AB_hydrolase_fold"/>
</dbReference>
<evidence type="ECO:0000259" key="3">
    <source>
        <dbReference type="Pfam" id="PF12697"/>
    </source>
</evidence>
<feature type="chain" id="PRO_5016458612" evidence="2">
    <location>
        <begin position="23"/>
        <end position="417"/>
    </location>
</feature>
<dbReference type="PANTHER" id="PTHR43798:SF31">
    <property type="entry name" value="AB HYDROLASE SUPERFAMILY PROTEIN YCLE"/>
    <property type="match status" value="1"/>
</dbReference>
<evidence type="ECO:0000256" key="2">
    <source>
        <dbReference type="SAM" id="SignalP"/>
    </source>
</evidence>
<dbReference type="STRING" id="1522189.A0A316VWQ9"/>
<dbReference type="RefSeq" id="XP_025368043.1">
    <property type="nucleotide sequence ID" value="XM_025514427.1"/>
</dbReference>
<evidence type="ECO:0000313" key="4">
    <source>
        <dbReference type="EMBL" id="PWN40883.1"/>
    </source>
</evidence>
<evidence type="ECO:0000313" key="5">
    <source>
        <dbReference type="Proteomes" id="UP000245783"/>
    </source>
</evidence>